<dbReference type="InterPro" id="IPR051310">
    <property type="entry name" value="MCP_chemotaxis"/>
</dbReference>
<comment type="subcellular location">
    <subcellularLocation>
        <location evidence="1">Membrane</location>
    </subcellularLocation>
</comment>
<dbReference type="STRING" id="207559.Dde_2159"/>
<evidence type="ECO:0000256" key="2">
    <source>
        <dbReference type="ARBA" id="ARBA00022500"/>
    </source>
</evidence>
<keyword evidence="6" id="KW-0812">Transmembrane</keyword>
<evidence type="ECO:0000256" key="6">
    <source>
        <dbReference type="SAM" id="Phobius"/>
    </source>
</evidence>
<dbReference type="Pfam" id="PF11845">
    <property type="entry name" value="Tll0287-like"/>
    <property type="match status" value="1"/>
</dbReference>
<evidence type="ECO:0000256" key="4">
    <source>
        <dbReference type="PROSITE-ProRule" id="PRU00284"/>
    </source>
</evidence>
<organism evidence="9 10">
    <name type="scientific">Oleidesulfovibrio alaskensis (strain ATCC BAA-1058 / DSM 17464 / G20)</name>
    <name type="common">Desulfovibrio alaskensis</name>
    <dbReference type="NCBI Taxonomy" id="207559"/>
    <lineage>
        <taxon>Bacteria</taxon>
        <taxon>Pseudomonadati</taxon>
        <taxon>Thermodesulfobacteriota</taxon>
        <taxon>Desulfovibrionia</taxon>
        <taxon>Desulfovibrionales</taxon>
        <taxon>Desulfovibrionaceae</taxon>
        <taxon>Oleidesulfovibrio</taxon>
    </lineage>
</organism>
<keyword evidence="10" id="KW-1185">Reference proteome</keyword>
<dbReference type="GO" id="GO:0006935">
    <property type="term" value="P:chemotaxis"/>
    <property type="evidence" value="ECO:0007669"/>
    <property type="project" value="UniProtKB-KW"/>
</dbReference>
<reference evidence="9 10" key="1">
    <citation type="journal article" date="2011" name="J. Bacteriol.">
        <title>Complete genome sequence and updated annotation of Desulfovibrio alaskensis G20.</title>
        <authorList>
            <person name="Hauser L.J."/>
            <person name="Land M.L."/>
            <person name="Brown S.D."/>
            <person name="Larimer F."/>
            <person name="Keller K.L."/>
            <person name="Rapp-Giles B.J."/>
            <person name="Price M.N."/>
            <person name="Lin M."/>
            <person name="Bruce D.C."/>
            <person name="Detter J.C."/>
            <person name="Tapia R."/>
            <person name="Han C.S."/>
            <person name="Goodwin L.A."/>
            <person name="Cheng J.F."/>
            <person name="Pitluck S."/>
            <person name="Copeland A."/>
            <person name="Lucas S."/>
            <person name="Nolan M."/>
            <person name="Lapidus A.L."/>
            <person name="Palumbo A.V."/>
            <person name="Wall J.D."/>
        </authorList>
    </citation>
    <scope>NUCLEOTIDE SEQUENCE [LARGE SCALE GENOMIC DNA]</scope>
    <source>
        <strain evidence="10">ATCC BAA 1058 / DSM 17464 / G20</strain>
    </source>
</reference>
<keyword evidence="2" id="KW-0145">Chemotaxis</keyword>
<dbReference type="GO" id="GO:0007165">
    <property type="term" value="P:signal transduction"/>
    <property type="evidence" value="ECO:0007669"/>
    <property type="project" value="UniProtKB-KW"/>
</dbReference>
<dbReference type="Proteomes" id="UP000002710">
    <property type="component" value="Chromosome"/>
</dbReference>
<evidence type="ECO:0000256" key="1">
    <source>
        <dbReference type="ARBA" id="ARBA00004370"/>
    </source>
</evidence>
<dbReference type="Pfam" id="PF00672">
    <property type="entry name" value="HAMP"/>
    <property type="match status" value="1"/>
</dbReference>
<feature type="transmembrane region" description="Helical" evidence="6">
    <location>
        <begin position="6"/>
        <end position="27"/>
    </location>
</feature>
<dbReference type="PROSITE" id="PS50111">
    <property type="entry name" value="CHEMOTAXIS_TRANSDUC_2"/>
    <property type="match status" value="1"/>
</dbReference>
<feature type="domain" description="HAMP" evidence="8">
    <location>
        <begin position="228"/>
        <end position="280"/>
    </location>
</feature>
<dbReference type="PANTHER" id="PTHR43531">
    <property type="entry name" value="PROTEIN ICFG"/>
    <property type="match status" value="1"/>
</dbReference>
<dbReference type="Gene3D" id="1.10.287.950">
    <property type="entry name" value="Methyl-accepting chemotaxis protein"/>
    <property type="match status" value="1"/>
</dbReference>
<keyword evidence="6" id="KW-1133">Transmembrane helix</keyword>
<dbReference type="CDD" id="cd06225">
    <property type="entry name" value="HAMP"/>
    <property type="match status" value="1"/>
</dbReference>
<evidence type="ECO:0000256" key="3">
    <source>
        <dbReference type="ARBA" id="ARBA00029447"/>
    </source>
</evidence>
<dbReference type="SUPFAM" id="SSF58104">
    <property type="entry name" value="Methyl-accepting chemotaxis protein (MCP) signaling domain"/>
    <property type="match status" value="1"/>
</dbReference>
<dbReference type="InterPro" id="IPR003660">
    <property type="entry name" value="HAMP_dom"/>
</dbReference>
<evidence type="ECO:0000259" key="8">
    <source>
        <dbReference type="PROSITE" id="PS50885"/>
    </source>
</evidence>
<dbReference type="RefSeq" id="WP_011368054.1">
    <property type="nucleotide sequence ID" value="NC_007519.1"/>
</dbReference>
<dbReference type="PROSITE" id="PS50885">
    <property type="entry name" value="HAMP"/>
    <property type="match status" value="1"/>
</dbReference>
<dbReference type="EMBL" id="CP000112">
    <property type="protein sequence ID" value="ABB38956.1"/>
    <property type="molecule type" value="Genomic_DNA"/>
</dbReference>
<dbReference type="SMART" id="SM00304">
    <property type="entry name" value="HAMP"/>
    <property type="match status" value="1"/>
</dbReference>
<dbReference type="PANTHER" id="PTHR43531:SF11">
    <property type="entry name" value="METHYL-ACCEPTING CHEMOTAXIS PROTEIN 3"/>
    <property type="match status" value="1"/>
</dbReference>
<keyword evidence="6" id="KW-0472">Membrane</keyword>
<evidence type="ECO:0000313" key="10">
    <source>
        <dbReference type="Proteomes" id="UP000002710"/>
    </source>
</evidence>
<name>Q30ZE0_OLEA2</name>
<gene>
    <name evidence="9" type="ordered locus">Dde_2159</name>
</gene>
<feature type="region of interest" description="Disordered" evidence="5">
    <location>
        <begin position="519"/>
        <end position="561"/>
    </location>
</feature>
<dbReference type="eggNOG" id="COG0840">
    <property type="taxonomic scope" value="Bacteria"/>
</dbReference>
<dbReference type="KEGG" id="dde:Dde_2159"/>
<evidence type="ECO:0000259" key="7">
    <source>
        <dbReference type="PROSITE" id="PS50111"/>
    </source>
</evidence>
<dbReference type="FunFam" id="1.10.287.950:FF:000001">
    <property type="entry name" value="Methyl-accepting chemotaxis sensory transducer"/>
    <property type="match status" value="1"/>
</dbReference>
<feature type="transmembrane region" description="Helical" evidence="6">
    <location>
        <begin position="207"/>
        <end position="226"/>
    </location>
</feature>
<evidence type="ECO:0000313" key="9">
    <source>
        <dbReference type="EMBL" id="ABB38956.1"/>
    </source>
</evidence>
<dbReference type="Pfam" id="PF00015">
    <property type="entry name" value="MCPsignal"/>
    <property type="match status" value="1"/>
</dbReference>
<dbReference type="GO" id="GO:0005886">
    <property type="term" value="C:plasma membrane"/>
    <property type="evidence" value="ECO:0007669"/>
    <property type="project" value="TreeGrafter"/>
</dbReference>
<dbReference type="CDD" id="cd11386">
    <property type="entry name" value="MCP_signal"/>
    <property type="match status" value="1"/>
</dbReference>
<sequence>MLNKLSIRSIILFTVLLGPVVLTVLLAGQRLNDIKESSRQAILSQSRAIVQLAEDTRNEMAHKLNDGILKPLDSLPADKVLSAVPVVTAMRIAQQSSQKANYTFRAPKISPRNPANEPTPAELKALSAMKRDNLNEYIITEPDRILYFRPVRLTEECMYCHGEPKGTRDVTGGIKEGWKTGDIHGAFVVISSLDEANRDMARARMSVAGWAGGVLAVILSITWLMLKRRVISPLNNLQSITEEMAQGRFDKTIRSTARDEFAMLTESLGKMQSRVAMTVQGVKVTASQVADGSRHLSESSRSMSEGAVSQAASMEEISSSMEEMASNIKQNAQNARETETISLQAAQQAEQGGTAVLRTVEAMKEIAQKITVIEEIARQTNLLALNAAIEAARAGEHGKGFAVVAQEVRKLAERSGSSAAEINSLSASSLEVADSALAMLRKITPDIQKTSGLVQEIAAACAEQNIGAEQINKAIQQLDAVVQQNAATSEQVASTSRQLAAGADELQRNIDFFQVSEHSAGHGSDSAALSPVRQAGPGKKRSGRKNSGGQKKHAADEFTKF</sequence>
<comment type="similarity">
    <text evidence="3">Belongs to the methyl-accepting chemotaxis (MCP) protein family.</text>
</comment>
<proteinExistence type="inferred from homology"/>
<feature type="domain" description="Methyl-accepting transducer" evidence="7">
    <location>
        <begin position="285"/>
        <end position="500"/>
    </location>
</feature>
<accession>Q30ZE0</accession>
<dbReference type="GO" id="GO:0004888">
    <property type="term" value="F:transmembrane signaling receptor activity"/>
    <property type="evidence" value="ECO:0007669"/>
    <property type="project" value="TreeGrafter"/>
</dbReference>
<dbReference type="AlphaFoldDB" id="Q30ZE0"/>
<dbReference type="SMART" id="SM00283">
    <property type="entry name" value="MA"/>
    <property type="match status" value="1"/>
</dbReference>
<protein>
    <submittedName>
        <fullName evidence="9">Methyl-accepting chemotaxis sensory transducer</fullName>
    </submittedName>
</protein>
<dbReference type="InterPro" id="IPR004089">
    <property type="entry name" value="MCPsignal_dom"/>
</dbReference>
<evidence type="ECO:0000256" key="5">
    <source>
        <dbReference type="SAM" id="MobiDB-lite"/>
    </source>
</evidence>
<keyword evidence="4" id="KW-0807">Transducer</keyword>
<dbReference type="HOGENOM" id="CLU_000445_107_27_7"/>
<dbReference type="InterPro" id="IPR021796">
    <property type="entry name" value="Tll0287-like_dom"/>
</dbReference>